<dbReference type="AlphaFoldDB" id="A0A9P9A2D2"/>
<feature type="signal peptide" evidence="6">
    <location>
        <begin position="1"/>
        <end position="19"/>
    </location>
</feature>
<dbReference type="EMBL" id="JAGPXC010000001">
    <property type="protein sequence ID" value="KAH6659013.1"/>
    <property type="molecule type" value="Genomic_DNA"/>
</dbReference>
<dbReference type="PIRSF" id="PIRSF000189">
    <property type="entry name" value="D-aa_oxidase"/>
    <property type="match status" value="1"/>
</dbReference>
<name>A0A9P9A2D2_9PEZI</name>
<dbReference type="SUPFAM" id="SSF54373">
    <property type="entry name" value="FAD-linked reductases, C-terminal domain"/>
    <property type="match status" value="1"/>
</dbReference>
<comment type="similarity">
    <text evidence="2">Belongs to the DAMOX/DASOX family.</text>
</comment>
<dbReference type="Pfam" id="PF01266">
    <property type="entry name" value="DAO"/>
    <property type="match status" value="1"/>
</dbReference>
<dbReference type="SUPFAM" id="SSF51971">
    <property type="entry name" value="Nucleotide-binding domain"/>
    <property type="match status" value="1"/>
</dbReference>
<gene>
    <name evidence="8" type="ORF">BKA67DRAFT_3668</name>
</gene>
<evidence type="ECO:0000256" key="6">
    <source>
        <dbReference type="SAM" id="SignalP"/>
    </source>
</evidence>
<feature type="chain" id="PRO_5040400857" evidence="6">
    <location>
        <begin position="20"/>
        <end position="330"/>
    </location>
</feature>
<evidence type="ECO:0000256" key="4">
    <source>
        <dbReference type="ARBA" id="ARBA00022827"/>
    </source>
</evidence>
<protein>
    <submittedName>
        <fullName evidence="8">FAD dependent oxidoreductase</fullName>
    </submittedName>
</protein>
<dbReference type="GO" id="GO:0071949">
    <property type="term" value="F:FAD binding"/>
    <property type="evidence" value="ECO:0007669"/>
    <property type="project" value="InterPro"/>
</dbReference>
<dbReference type="InterPro" id="IPR023209">
    <property type="entry name" value="DAO"/>
</dbReference>
<comment type="cofactor">
    <cofactor evidence="1">
        <name>FAD</name>
        <dbReference type="ChEBI" id="CHEBI:57692"/>
    </cofactor>
</comment>
<evidence type="ECO:0000256" key="5">
    <source>
        <dbReference type="ARBA" id="ARBA00023002"/>
    </source>
</evidence>
<dbReference type="GO" id="GO:0019478">
    <property type="term" value="P:D-amino acid catabolic process"/>
    <property type="evidence" value="ECO:0007669"/>
    <property type="project" value="TreeGrafter"/>
</dbReference>
<keyword evidence="5" id="KW-0560">Oxidoreductase</keyword>
<dbReference type="PROSITE" id="PS00677">
    <property type="entry name" value="DAO"/>
    <property type="match status" value="1"/>
</dbReference>
<reference evidence="8" key="1">
    <citation type="journal article" date="2021" name="Nat. Commun.">
        <title>Genetic determinants of endophytism in the Arabidopsis root mycobiome.</title>
        <authorList>
            <person name="Mesny F."/>
            <person name="Miyauchi S."/>
            <person name="Thiergart T."/>
            <person name="Pickel B."/>
            <person name="Atanasova L."/>
            <person name="Karlsson M."/>
            <person name="Huettel B."/>
            <person name="Barry K.W."/>
            <person name="Haridas S."/>
            <person name="Chen C."/>
            <person name="Bauer D."/>
            <person name="Andreopoulos W."/>
            <person name="Pangilinan J."/>
            <person name="LaButti K."/>
            <person name="Riley R."/>
            <person name="Lipzen A."/>
            <person name="Clum A."/>
            <person name="Drula E."/>
            <person name="Henrissat B."/>
            <person name="Kohler A."/>
            <person name="Grigoriev I.V."/>
            <person name="Martin F.M."/>
            <person name="Hacquard S."/>
        </authorList>
    </citation>
    <scope>NUCLEOTIDE SEQUENCE</scope>
    <source>
        <strain evidence="8">MPI-SDFR-AT-0073</strain>
    </source>
</reference>
<dbReference type="GO" id="GO:0005737">
    <property type="term" value="C:cytoplasm"/>
    <property type="evidence" value="ECO:0007669"/>
    <property type="project" value="TreeGrafter"/>
</dbReference>
<dbReference type="Gene3D" id="3.30.9.10">
    <property type="entry name" value="D-Amino Acid Oxidase, subunit A, domain 2"/>
    <property type="match status" value="1"/>
</dbReference>
<dbReference type="Gene3D" id="3.40.50.720">
    <property type="entry name" value="NAD(P)-binding Rossmann-like Domain"/>
    <property type="match status" value="1"/>
</dbReference>
<proteinExistence type="inferred from homology"/>
<keyword evidence="4" id="KW-0274">FAD</keyword>
<evidence type="ECO:0000256" key="3">
    <source>
        <dbReference type="ARBA" id="ARBA00022630"/>
    </source>
</evidence>
<evidence type="ECO:0000313" key="9">
    <source>
        <dbReference type="Proteomes" id="UP000758603"/>
    </source>
</evidence>
<dbReference type="GO" id="GO:0003884">
    <property type="term" value="F:D-amino-acid oxidase activity"/>
    <property type="evidence" value="ECO:0007669"/>
    <property type="project" value="InterPro"/>
</dbReference>
<feature type="domain" description="FAD dependent oxidoreductase" evidence="7">
    <location>
        <begin position="5"/>
        <end position="317"/>
    </location>
</feature>
<accession>A0A9P9A2D2</accession>
<comment type="caution">
    <text evidence="8">The sequence shown here is derived from an EMBL/GenBank/DDBJ whole genome shotgun (WGS) entry which is preliminary data.</text>
</comment>
<organism evidence="8 9">
    <name type="scientific">Truncatella angustata</name>
    <dbReference type="NCBI Taxonomy" id="152316"/>
    <lineage>
        <taxon>Eukaryota</taxon>
        <taxon>Fungi</taxon>
        <taxon>Dikarya</taxon>
        <taxon>Ascomycota</taxon>
        <taxon>Pezizomycotina</taxon>
        <taxon>Sordariomycetes</taxon>
        <taxon>Xylariomycetidae</taxon>
        <taxon>Amphisphaeriales</taxon>
        <taxon>Sporocadaceae</taxon>
        <taxon>Truncatella</taxon>
    </lineage>
</organism>
<evidence type="ECO:0000313" key="8">
    <source>
        <dbReference type="EMBL" id="KAH6659013.1"/>
    </source>
</evidence>
<dbReference type="InterPro" id="IPR006181">
    <property type="entry name" value="D-amino_acid_oxidase_CS"/>
</dbReference>
<evidence type="ECO:0000259" key="7">
    <source>
        <dbReference type="Pfam" id="PF01266"/>
    </source>
</evidence>
<dbReference type="GeneID" id="70125349"/>
<evidence type="ECO:0000256" key="2">
    <source>
        <dbReference type="ARBA" id="ARBA00006730"/>
    </source>
</evidence>
<dbReference type="RefSeq" id="XP_045963144.1">
    <property type="nucleotide sequence ID" value="XM_046096457.1"/>
</dbReference>
<dbReference type="Proteomes" id="UP000758603">
    <property type="component" value="Unassembled WGS sequence"/>
</dbReference>
<dbReference type="PANTHER" id="PTHR11530">
    <property type="entry name" value="D-AMINO ACID OXIDASE"/>
    <property type="match status" value="1"/>
</dbReference>
<keyword evidence="6" id="KW-0732">Signal</keyword>
<dbReference type="InterPro" id="IPR006076">
    <property type="entry name" value="FAD-dep_OxRdtase"/>
</dbReference>
<keyword evidence="3" id="KW-0285">Flavoprotein</keyword>
<dbReference type="PANTHER" id="PTHR11530:SF11">
    <property type="entry name" value="D-ASPARTATE OXIDASE"/>
    <property type="match status" value="1"/>
</dbReference>
<dbReference type="OrthoDB" id="2015447at2759"/>
<keyword evidence="9" id="KW-1185">Reference proteome</keyword>
<evidence type="ECO:0000256" key="1">
    <source>
        <dbReference type="ARBA" id="ARBA00001974"/>
    </source>
</evidence>
<sequence length="330" mass="36055">MAREKVAVVGAGIFGLTIALLLSEAGCDVEVIARNLPGDESTEWASPWAGALLAPHPDSGLNDLQVESLRFYQNLLEKEPSCGVKKIHITEYYDDRPNDSRIWYSNVVSNFCRLASSRLPAPATLGFEYEGLAVNPNDFMPWIVKQLQTMKVKLTQNTIASMEELRQITDATILVNAAGLGAGTLASDEAVHAVRGQTMFVPCDFNRAVLLQGSQYTYVIPRQSSGGVILGGVSQPGDTRTEPDQSIRPDIMHRVNQMTGGEFLWVNLEKDVAKDIVGFRPSRKGGVKVQRDGDIVHAYGGGSLGWLYAFGVAKQVRKLVLDGNEHRAKL</sequence>